<evidence type="ECO:0000256" key="3">
    <source>
        <dbReference type="PIRSR" id="PIRSR603782-1"/>
    </source>
</evidence>
<dbReference type="Gene3D" id="3.40.30.10">
    <property type="entry name" value="Glutaredoxin"/>
    <property type="match status" value="1"/>
</dbReference>
<name>A0A0B0H3D5_SOVGS</name>
<accession>A0A0B0H3D5</accession>
<dbReference type="EMBL" id="MPNX01000011">
    <property type="protein sequence ID" value="OOY34752.1"/>
    <property type="molecule type" value="Genomic_DNA"/>
</dbReference>
<dbReference type="RefSeq" id="WP_052132129.1">
    <property type="nucleotide sequence ID" value="NZ_JRAA01000002.1"/>
</dbReference>
<dbReference type="PROSITE" id="PS51352">
    <property type="entry name" value="THIOREDOXIN_2"/>
    <property type="match status" value="1"/>
</dbReference>
<dbReference type="Proteomes" id="UP000030856">
    <property type="component" value="Unassembled WGS sequence"/>
</dbReference>
<keyword evidence="4" id="KW-1015">Disulfide bond</keyword>
<protein>
    <recommendedName>
        <fullName evidence="5">Thioredoxin domain-containing protein</fullName>
    </recommendedName>
</protein>
<dbReference type="InterPro" id="IPR013766">
    <property type="entry name" value="Thioredoxin_domain"/>
</dbReference>
<comment type="caution">
    <text evidence="6">The sequence shown here is derived from an EMBL/GenBank/DDBJ whole genome shotgun (WGS) entry which is preliminary data.</text>
</comment>
<dbReference type="CDD" id="cd02968">
    <property type="entry name" value="SCO"/>
    <property type="match status" value="1"/>
</dbReference>
<evidence type="ECO:0000313" key="8">
    <source>
        <dbReference type="Proteomes" id="UP000030856"/>
    </source>
</evidence>
<reference evidence="6 8" key="1">
    <citation type="journal article" date="2014" name="BMC Genomics">
        <title>The genome of the intracellular bacterium of the coastal bivalve, Solemya velum: a blueprint for thriving in and out of symbiosis.</title>
        <authorList>
            <person name="Dmytrenko O."/>
            <person name="Russell S.L."/>
            <person name="Loo W.T."/>
            <person name="Fontanez K.M."/>
            <person name="Liao L."/>
            <person name="Roeselers G."/>
            <person name="Sharma R."/>
            <person name="Stewart F.J."/>
            <person name="Newton I.L."/>
            <person name="Woyke T."/>
            <person name="Wu D."/>
            <person name="Lang J.M."/>
            <person name="Eisen J.A."/>
            <person name="Cavanaugh C.M."/>
        </authorList>
    </citation>
    <scope>NUCLEOTIDE SEQUENCE [LARGE SCALE GENOMIC DNA]</scope>
    <source>
        <strain evidence="6 8">WH</strain>
    </source>
</reference>
<dbReference type="eggNOG" id="COG1999">
    <property type="taxonomic scope" value="Bacteria"/>
</dbReference>
<evidence type="ECO:0000313" key="7">
    <source>
        <dbReference type="EMBL" id="OOY34752.1"/>
    </source>
</evidence>
<feature type="binding site" evidence="3">
    <location>
        <position position="82"/>
    </location>
    <ligand>
        <name>Cu cation</name>
        <dbReference type="ChEBI" id="CHEBI:23378"/>
    </ligand>
</feature>
<feature type="binding site" evidence="3">
    <location>
        <position position="174"/>
    </location>
    <ligand>
        <name>Cu cation</name>
        <dbReference type="ChEBI" id="CHEBI:23378"/>
    </ligand>
</feature>
<reference evidence="7 9" key="2">
    <citation type="submission" date="2016-11" db="EMBL/GenBank/DDBJ databases">
        <title>Mixed transmission modes and dynamic genome evolution in an obligate animal-bacterial symbiosis.</title>
        <authorList>
            <person name="Russell S.L."/>
            <person name="Corbett-Detig R.B."/>
            <person name="Cavanaugh C.M."/>
        </authorList>
    </citation>
    <scope>NUCLEOTIDE SEQUENCE [LARGE SCALE GENOMIC DNA]</scope>
    <source>
        <strain evidence="7">MA-KB16</strain>
    </source>
</reference>
<dbReference type="PATRIC" id="fig|2340.3.peg.1364"/>
<dbReference type="STRING" id="2340.JV46_07960"/>
<dbReference type="Pfam" id="PF02630">
    <property type="entry name" value="SCO1-SenC"/>
    <property type="match status" value="1"/>
</dbReference>
<dbReference type="AlphaFoldDB" id="A0A0B0H3D5"/>
<evidence type="ECO:0000256" key="2">
    <source>
        <dbReference type="ARBA" id="ARBA00023008"/>
    </source>
</evidence>
<evidence type="ECO:0000256" key="1">
    <source>
        <dbReference type="ARBA" id="ARBA00010996"/>
    </source>
</evidence>
<evidence type="ECO:0000256" key="4">
    <source>
        <dbReference type="PIRSR" id="PIRSR603782-2"/>
    </source>
</evidence>
<dbReference type="GO" id="GO:0046872">
    <property type="term" value="F:metal ion binding"/>
    <property type="evidence" value="ECO:0007669"/>
    <property type="project" value="UniProtKB-KW"/>
</dbReference>
<gene>
    <name evidence="7" type="ORF">BOV88_08285</name>
    <name evidence="6" type="ORF">JV46_07960</name>
</gene>
<dbReference type="GeneID" id="86990783"/>
<dbReference type="PANTHER" id="PTHR12151:SF25">
    <property type="entry name" value="LINALOOL DEHYDRATASE_ISOMERASE DOMAIN-CONTAINING PROTEIN"/>
    <property type="match status" value="1"/>
</dbReference>
<keyword evidence="2 3" id="KW-0186">Copper</keyword>
<keyword evidence="3" id="KW-0479">Metal-binding</keyword>
<feature type="domain" description="Thioredoxin" evidence="5">
    <location>
        <begin position="44"/>
        <end position="212"/>
    </location>
</feature>
<proteinExistence type="inferred from homology"/>
<feature type="binding site" evidence="3">
    <location>
        <position position="86"/>
    </location>
    <ligand>
        <name>Cu cation</name>
        <dbReference type="ChEBI" id="CHEBI:23378"/>
    </ligand>
</feature>
<keyword evidence="8" id="KW-1185">Reference proteome</keyword>
<organism evidence="6 8">
    <name type="scientific">Solemya velum gill symbiont</name>
    <dbReference type="NCBI Taxonomy" id="2340"/>
    <lineage>
        <taxon>Bacteria</taxon>
        <taxon>Pseudomonadati</taxon>
        <taxon>Pseudomonadota</taxon>
        <taxon>Gammaproteobacteria</taxon>
        <taxon>sulfur-oxidizing symbionts</taxon>
    </lineage>
</organism>
<dbReference type="Proteomes" id="UP000190962">
    <property type="component" value="Unassembled WGS sequence"/>
</dbReference>
<evidence type="ECO:0000259" key="5">
    <source>
        <dbReference type="PROSITE" id="PS51352"/>
    </source>
</evidence>
<evidence type="ECO:0000313" key="6">
    <source>
        <dbReference type="EMBL" id="KHF24728.1"/>
    </source>
</evidence>
<dbReference type="EMBL" id="JRAA01000002">
    <property type="protein sequence ID" value="KHF24728.1"/>
    <property type="molecule type" value="Genomic_DNA"/>
</dbReference>
<feature type="disulfide bond" description="Redox-active" evidence="4">
    <location>
        <begin position="82"/>
        <end position="86"/>
    </location>
</feature>
<dbReference type="InterPro" id="IPR036249">
    <property type="entry name" value="Thioredoxin-like_sf"/>
</dbReference>
<dbReference type="InterPro" id="IPR003782">
    <property type="entry name" value="SCO1/SenC"/>
</dbReference>
<evidence type="ECO:0000313" key="9">
    <source>
        <dbReference type="Proteomes" id="UP000190962"/>
    </source>
</evidence>
<sequence length="212" mass="23445">MRRNSGLKRLITIIAAVAALGGGYYLGNLNKDLVQAKPQSAIVFENGRPLKPFTMHTASDSEFNNEDLLGKWSFLYFGYTFCPDICPTTLTQFVLITNRLSGDKELLDKSQFIMFSVDPERDSAEKLEAYMTHFHPGFIGATGSREAIDSITQDLGVYYKLHEPDENGHYPVDHTSAVMLVDPEGNLAAIYSSITDPKVAAGDFQLIANQAE</sequence>
<comment type="similarity">
    <text evidence="1">Belongs to the SCO1/2 family.</text>
</comment>
<dbReference type="FunFam" id="3.40.30.10:FF:000013">
    <property type="entry name" value="Blast:Protein SCO1 homolog, mitochondrial"/>
    <property type="match status" value="1"/>
</dbReference>
<dbReference type="PANTHER" id="PTHR12151">
    <property type="entry name" value="ELECTRON TRANSPORT PROTIN SCO1/SENC FAMILY MEMBER"/>
    <property type="match status" value="1"/>
</dbReference>
<dbReference type="OrthoDB" id="9790194at2"/>
<dbReference type="SUPFAM" id="SSF52833">
    <property type="entry name" value="Thioredoxin-like"/>
    <property type="match status" value="1"/>
</dbReference>